<feature type="compositionally biased region" description="Basic and acidic residues" evidence="9">
    <location>
        <begin position="1"/>
        <end position="17"/>
    </location>
</feature>
<organism evidence="11 12">
    <name type="scientific">Mucor velutinosus</name>
    <dbReference type="NCBI Taxonomy" id="708070"/>
    <lineage>
        <taxon>Eukaryota</taxon>
        <taxon>Fungi</taxon>
        <taxon>Fungi incertae sedis</taxon>
        <taxon>Mucoromycota</taxon>
        <taxon>Mucoromycotina</taxon>
        <taxon>Mucoromycetes</taxon>
        <taxon>Mucorales</taxon>
        <taxon>Mucorineae</taxon>
        <taxon>Mucoraceae</taxon>
        <taxon>Mucor</taxon>
    </lineage>
</organism>
<dbReference type="PANTHER" id="PTHR46714">
    <property type="entry name" value="TRANSCRIPTIONAL ACTIVATOR HAC1"/>
    <property type="match status" value="1"/>
</dbReference>
<comment type="similarity">
    <text evidence="2">Belongs to the bZIP family.</text>
</comment>
<evidence type="ECO:0000256" key="7">
    <source>
        <dbReference type="ARBA" id="ARBA00023242"/>
    </source>
</evidence>
<accession>A0AAN7DJ20</accession>
<evidence type="ECO:0000256" key="8">
    <source>
        <dbReference type="SAM" id="Coils"/>
    </source>
</evidence>
<dbReference type="InterPro" id="IPR046347">
    <property type="entry name" value="bZIP_sf"/>
</dbReference>
<evidence type="ECO:0000256" key="5">
    <source>
        <dbReference type="ARBA" id="ARBA00023163"/>
    </source>
</evidence>
<name>A0AAN7DJ20_9FUNG</name>
<comment type="caution">
    <text evidence="11">The sequence shown here is derived from an EMBL/GenBank/DDBJ whole genome shotgun (WGS) entry which is preliminary data.</text>
</comment>
<dbReference type="PROSITE" id="PS50217">
    <property type="entry name" value="BZIP"/>
    <property type="match status" value="1"/>
</dbReference>
<evidence type="ECO:0000256" key="3">
    <source>
        <dbReference type="ARBA" id="ARBA00023015"/>
    </source>
</evidence>
<dbReference type="AlphaFoldDB" id="A0AAN7DJ20"/>
<dbReference type="SMART" id="SM00338">
    <property type="entry name" value="BRLZ"/>
    <property type="match status" value="1"/>
</dbReference>
<keyword evidence="12" id="KW-1185">Reference proteome</keyword>
<evidence type="ECO:0000256" key="4">
    <source>
        <dbReference type="ARBA" id="ARBA00023125"/>
    </source>
</evidence>
<keyword evidence="5" id="KW-0804">Transcription</keyword>
<dbReference type="GO" id="GO:0005634">
    <property type="term" value="C:nucleus"/>
    <property type="evidence" value="ECO:0007669"/>
    <property type="project" value="UniProtKB-SubCell"/>
</dbReference>
<dbReference type="SUPFAM" id="SSF57959">
    <property type="entry name" value="Leucine zipper domain"/>
    <property type="match status" value="1"/>
</dbReference>
<comment type="subcellular location">
    <subcellularLocation>
        <location evidence="1">Nucleus</location>
    </subcellularLocation>
</comment>
<dbReference type="Pfam" id="PF00170">
    <property type="entry name" value="bZIP_1"/>
    <property type="match status" value="1"/>
</dbReference>
<evidence type="ECO:0000256" key="9">
    <source>
        <dbReference type="SAM" id="MobiDB-lite"/>
    </source>
</evidence>
<feature type="coiled-coil region" evidence="8">
    <location>
        <begin position="147"/>
        <end position="188"/>
    </location>
</feature>
<evidence type="ECO:0000256" key="6">
    <source>
        <dbReference type="ARBA" id="ARBA00023230"/>
    </source>
</evidence>
<keyword evidence="4" id="KW-0238">DNA-binding</keyword>
<dbReference type="EMBL" id="JASEJX010000013">
    <property type="protein sequence ID" value="KAK4517344.1"/>
    <property type="molecule type" value="Genomic_DNA"/>
</dbReference>
<proteinExistence type="inferred from homology"/>
<keyword evidence="7" id="KW-0539">Nucleus</keyword>
<evidence type="ECO:0000259" key="10">
    <source>
        <dbReference type="PROSITE" id="PS50217"/>
    </source>
</evidence>
<dbReference type="GO" id="GO:0003677">
    <property type="term" value="F:DNA binding"/>
    <property type="evidence" value="ECO:0007669"/>
    <property type="project" value="UniProtKB-KW"/>
</dbReference>
<dbReference type="GO" id="GO:0006986">
    <property type="term" value="P:response to unfolded protein"/>
    <property type="evidence" value="ECO:0007669"/>
    <property type="project" value="UniProtKB-KW"/>
</dbReference>
<dbReference type="Proteomes" id="UP001304243">
    <property type="component" value="Unassembled WGS sequence"/>
</dbReference>
<evidence type="ECO:0000256" key="2">
    <source>
        <dbReference type="ARBA" id="ARBA00007163"/>
    </source>
</evidence>
<keyword evidence="3" id="KW-0805">Transcription regulation</keyword>
<dbReference type="GO" id="GO:0000981">
    <property type="term" value="F:DNA-binding transcription factor activity, RNA polymerase II-specific"/>
    <property type="evidence" value="ECO:0007669"/>
    <property type="project" value="InterPro"/>
</dbReference>
<dbReference type="GO" id="GO:0045944">
    <property type="term" value="P:positive regulation of transcription by RNA polymerase II"/>
    <property type="evidence" value="ECO:0007669"/>
    <property type="project" value="InterPro"/>
</dbReference>
<reference evidence="11 12" key="1">
    <citation type="submission" date="2022-11" db="EMBL/GenBank/DDBJ databases">
        <title>Mucor velutinosus strain NIH1002 WGS.</title>
        <authorList>
            <person name="Subramanian P."/>
            <person name="Mullikin J.C."/>
            <person name="Segre J.A."/>
            <person name="Zelazny A.M."/>
        </authorList>
    </citation>
    <scope>NUCLEOTIDE SEQUENCE [LARGE SCALE GENOMIC DNA]</scope>
    <source>
        <strain evidence="11 12">NIH1002</strain>
    </source>
</reference>
<dbReference type="InterPro" id="IPR004827">
    <property type="entry name" value="bZIP"/>
</dbReference>
<dbReference type="InterPro" id="IPR044280">
    <property type="entry name" value="Hac1/HY5"/>
</dbReference>
<keyword evidence="8" id="KW-0175">Coiled coil</keyword>
<sequence length="213" mass="23955">MNIPQEEMHDDTKHEGQEPVNQDECYDVTAAAATRAVASASPPTLALNQTTETMLITPLNIHNLPANILQHLQQQNLGNVITTFATATHHSSDEKIPTTLIPSNTTTTATASSLLDANDKSTNKNLTADERRQRRLWRNRVAAKECRKKKKQYVHELEETITRLESENSALRKQVENIKIKVAKKDQEQQPSPLDNFKLMKQVEELNAKLGNI</sequence>
<keyword evidence="6" id="KW-0834">Unfolded protein response</keyword>
<gene>
    <name evidence="11" type="ORF">ATC70_000679</name>
</gene>
<evidence type="ECO:0000313" key="11">
    <source>
        <dbReference type="EMBL" id="KAK4517344.1"/>
    </source>
</evidence>
<dbReference type="CDD" id="cd14690">
    <property type="entry name" value="bZIP_CREB1"/>
    <property type="match status" value="1"/>
</dbReference>
<dbReference type="PANTHER" id="PTHR46714:SF6">
    <property type="entry name" value="TRANSCRIPTIONAL ACTIVATOR HAC1"/>
    <property type="match status" value="1"/>
</dbReference>
<dbReference type="PROSITE" id="PS00036">
    <property type="entry name" value="BZIP_BASIC"/>
    <property type="match status" value="1"/>
</dbReference>
<protein>
    <recommendedName>
        <fullName evidence="10">BZIP domain-containing protein</fullName>
    </recommendedName>
</protein>
<evidence type="ECO:0000256" key="1">
    <source>
        <dbReference type="ARBA" id="ARBA00004123"/>
    </source>
</evidence>
<evidence type="ECO:0000313" key="12">
    <source>
        <dbReference type="Proteomes" id="UP001304243"/>
    </source>
</evidence>
<feature type="region of interest" description="Disordered" evidence="9">
    <location>
        <begin position="1"/>
        <end position="20"/>
    </location>
</feature>
<dbReference type="Gene3D" id="1.20.5.170">
    <property type="match status" value="1"/>
</dbReference>
<dbReference type="RefSeq" id="XP_064684010.1">
    <property type="nucleotide sequence ID" value="XM_064820090.1"/>
</dbReference>
<dbReference type="GeneID" id="89944381"/>
<feature type="domain" description="BZIP" evidence="10">
    <location>
        <begin position="129"/>
        <end position="179"/>
    </location>
</feature>